<dbReference type="PANTHER" id="PTHR24092:SF150">
    <property type="entry name" value="PHOSPHOLIPID-TRANSPORTING ATPASE"/>
    <property type="match status" value="1"/>
</dbReference>
<evidence type="ECO:0000256" key="6">
    <source>
        <dbReference type="ARBA" id="ARBA00022741"/>
    </source>
</evidence>
<feature type="binding site" evidence="15">
    <location>
        <position position="661"/>
    </location>
    <ligand>
        <name>ATP</name>
        <dbReference type="ChEBI" id="CHEBI:30616"/>
    </ligand>
</feature>
<dbReference type="SUPFAM" id="SSF56784">
    <property type="entry name" value="HAD-like"/>
    <property type="match status" value="1"/>
</dbReference>
<comment type="cofactor">
    <cofactor evidence="16">
        <name>Mg(2+)</name>
        <dbReference type="ChEBI" id="CHEBI:18420"/>
    </cofactor>
</comment>
<feature type="binding site" evidence="16">
    <location>
        <position position="427"/>
    </location>
    <ligand>
        <name>Mg(2+)</name>
        <dbReference type="ChEBI" id="CHEBI:18420"/>
    </ligand>
</feature>
<keyword evidence="7 15" id="KW-0067">ATP-binding</keyword>
<feature type="binding site" evidence="15">
    <location>
        <position position="427"/>
    </location>
    <ligand>
        <name>ATP</name>
        <dbReference type="ChEBI" id="CHEBI:30616"/>
    </ligand>
</feature>
<feature type="transmembrane region" description="Helical" evidence="17">
    <location>
        <begin position="110"/>
        <end position="126"/>
    </location>
</feature>
<dbReference type="GO" id="GO:0016887">
    <property type="term" value="F:ATP hydrolysis activity"/>
    <property type="evidence" value="ECO:0007669"/>
    <property type="project" value="InterPro"/>
</dbReference>
<dbReference type="SFLD" id="SFLDS00003">
    <property type="entry name" value="Haloacid_Dehalogenase"/>
    <property type="match status" value="1"/>
</dbReference>
<dbReference type="InterPro" id="IPR023299">
    <property type="entry name" value="ATPase_P-typ_cyto_dom_N"/>
</dbReference>
<evidence type="ECO:0000256" key="16">
    <source>
        <dbReference type="PIRSR" id="PIRSR606539-3"/>
    </source>
</evidence>
<feature type="binding site" evidence="16">
    <location>
        <position position="425"/>
    </location>
    <ligand>
        <name>Mg(2+)</name>
        <dbReference type="ChEBI" id="CHEBI:18420"/>
    </ligand>
</feature>
<dbReference type="InterPro" id="IPR018303">
    <property type="entry name" value="ATPase_P-typ_P_site"/>
</dbReference>
<feature type="binding site" evidence="15">
    <location>
        <position position="425"/>
    </location>
    <ligand>
        <name>ATP</name>
        <dbReference type="ChEBI" id="CHEBI:30616"/>
    </ligand>
</feature>
<dbReference type="AlphaFoldDB" id="A0A9Q1KD65"/>
<evidence type="ECO:0000256" key="4">
    <source>
        <dbReference type="ARBA" id="ARBA00022692"/>
    </source>
</evidence>
<evidence type="ECO:0000256" key="5">
    <source>
        <dbReference type="ARBA" id="ARBA00022723"/>
    </source>
</evidence>
<feature type="binding site" evidence="15">
    <location>
        <position position="882"/>
    </location>
    <ligand>
        <name>ATP</name>
        <dbReference type="ChEBI" id="CHEBI:30616"/>
    </ligand>
</feature>
<comment type="similarity">
    <text evidence="2 17">Belongs to the cation transport ATPase (P-type) (TC 3.A.3) family. Type IV subfamily.</text>
</comment>
<evidence type="ECO:0000259" key="19">
    <source>
        <dbReference type="Pfam" id="PF16209"/>
    </source>
</evidence>
<dbReference type="EMBL" id="JAKOGI010000175">
    <property type="protein sequence ID" value="KAJ8441097.1"/>
    <property type="molecule type" value="Genomic_DNA"/>
</dbReference>
<dbReference type="GO" id="GO:0140326">
    <property type="term" value="F:ATPase-coupled intramembrane lipid transporter activity"/>
    <property type="evidence" value="ECO:0007669"/>
    <property type="project" value="UniProtKB-EC"/>
</dbReference>
<keyword evidence="8 16" id="KW-0460">Magnesium</keyword>
<dbReference type="GO" id="GO:0005524">
    <property type="term" value="F:ATP binding"/>
    <property type="evidence" value="ECO:0007669"/>
    <property type="project" value="UniProtKB-UniRule"/>
</dbReference>
<proteinExistence type="inferred from homology"/>
<organism evidence="21 22">
    <name type="scientific">Carnegiea gigantea</name>
    <dbReference type="NCBI Taxonomy" id="171969"/>
    <lineage>
        <taxon>Eukaryota</taxon>
        <taxon>Viridiplantae</taxon>
        <taxon>Streptophyta</taxon>
        <taxon>Embryophyta</taxon>
        <taxon>Tracheophyta</taxon>
        <taxon>Spermatophyta</taxon>
        <taxon>Magnoliopsida</taxon>
        <taxon>eudicotyledons</taxon>
        <taxon>Gunneridae</taxon>
        <taxon>Pentapetalae</taxon>
        <taxon>Caryophyllales</taxon>
        <taxon>Cactineae</taxon>
        <taxon>Cactaceae</taxon>
        <taxon>Cactoideae</taxon>
        <taxon>Echinocereeae</taxon>
        <taxon>Carnegiea</taxon>
    </lineage>
</organism>
<dbReference type="PROSITE" id="PS00154">
    <property type="entry name" value="ATPASE_E1_E2"/>
    <property type="match status" value="1"/>
</dbReference>
<feature type="binding site" evidence="15">
    <location>
        <position position="881"/>
    </location>
    <ligand>
        <name>ATP</name>
        <dbReference type="ChEBI" id="CHEBI:30616"/>
    </ligand>
</feature>
<evidence type="ECO:0000256" key="13">
    <source>
        <dbReference type="ARBA" id="ARBA00034036"/>
    </source>
</evidence>
<dbReference type="GO" id="GO:0000287">
    <property type="term" value="F:magnesium ion binding"/>
    <property type="evidence" value="ECO:0007669"/>
    <property type="project" value="UniProtKB-UniRule"/>
</dbReference>
<evidence type="ECO:0000256" key="7">
    <source>
        <dbReference type="ARBA" id="ARBA00022840"/>
    </source>
</evidence>
<dbReference type="FunFam" id="3.40.1110.10:FF:000050">
    <property type="entry name" value="Phospholipid-transporting ATPase"/>
    <property type="match status" value="1"/>
</dbReference>
<evidence type="ECO:0000259" key="20">
    <source>
        <dbReference type="Pfam" id="PF16212"/>
    </source>
</evidence>
<feature type="transmembrane region" description="Helical" evidence="17">
    <location>
        <begin position="305"/>
        <end position="327"/>
    </location>
</feature>
<dbReference type="SFLD" id="SFLDF00027">
    <property type="entry name" value="p-type_atpase"/>
    <property type="match status" value="1"/>
</dbReference>
<feature type="binding site" evidence="15">
    <location>
        <position position="627"/>
    </location>
    <ligand>
        <name>ATP</name>
        <dbReference type="ChEBI" id="CHEBI:30616"/>
    </ligand>
</feature>
<dbReference type="CDD" id="cd02073">
    <property type="entry name" value="P-type_ATPase_APLT_Dnf-like"/>
    <property type="match status" value="1"/>
</dbReference>
<evidence type="ECO:0000256" key="8">
    <source>
        <dbReference type="ARBA" id="ARBA00022842"/>
    </source>
</evidence>
<dbReference type="GO" id="GO:0045332">
    <property type="term" value="P:phospholipid translocation"/>
    <property type="evidence" value="ECO:0007669"/>
    <property type="project" value="TreeGrafter"/>
</dbReference>
<feature type="domain" description="P-type ATPase C-terminal" evidence="20">
    <location>
        <begin position="904"/>
        <end position="1150"/>
    </location>
</feature>
<dbReference type="SUPFAM" id="SSF81653">
    <property type="entry name" value="Calcium ATPase, transduction domain A"/>
    <property type="match status" value="1"/>
</dbReference>
<dbReference type="InterPro" id="IPR023298">
    <property type="entry name" value="ATPase_P-typ_TM_dom_sf"/>
</dbReference>
<feature type="binding site" evidence="15">
    <location>
        <position position="852"/>
    </location>
    <ligand>
        <name>ATP</name>
        <dbReference type="ChEBI" id="CHEBI:30616"/>
    </ligand>
</feature>
<sequence length="1219" mass="137980">MAKGRIRAKIRRSGLYTFCVRPQEKHAQEETSLPEGPGFSRIVHCNQPDVHRRKPYRYRANNISTTKYNVLTFIPKGLFEQFRRAANIYFLLAAILSVTSVSPFGSVSMIAPLAIVVGLTMAKEGVEDWRRFMQDMEINNRKVTVHKGDGVFEQFVWQEVVVGDVVKVHKDEFFPADLLLLSSSYEDGICYVETMNLDGETNLKIKRAQEVTLPLDDDAAFKDFQGMIKCEDPNPSLYTFVGNLEYDRQVYPIDPTQVLLRDSKLRNTTYVYGVVIFTGHDSKVMQNATESPSKRSRIEKKMDQIIYILFSVLVLISLISSVGFSIMTKNELPNWWYLRAPDPQGLYDPNNPILSGLFHLVTALILYGYLIPISLYVSIEFVKFLQAYFIDNDINMYHEESGTPARARTSNLNEELGQVDTILSDKTGTLTCNQMDFLKCSIAGVAYGTRPSEVELAAVKQMAAELEGKDPDIPSAGQKSEVELETVITAKDEKDHKHAVKFFGFEDARLLNGNWFKEPNLEVLLLYFRILAVCQSAIPELNEATGLYSYEAESPDENAFLAAAREFGFEFIKRTQSAVIIRERYPNYSEPVEREYKILTLLEFTSKRKRMSVIVRDEDGQILLLCKGADSIIFDRLAKHGKTYLEATTSHLNEYGENGLRTLALAYKKLEEAEYNAWNNEFQKAKSSIGSDRDANLERLSELMEKDLTLVGATAIEDKLQEGVPGCIDKLAQAGLKLWVLTGDKMETAINIGFSCSLLRQGMKQICISTAQMEESANDSKEKWLLYTDQAIKENVLLQITNGSQMIKFEKDPNAAFALIIDGKGLTYALEDDMKFQFLSLAVECASVICCRVSPKQKALVTRLVKEGTGRTTLAIGDGANDVGMIQEADIGVGISGCEGMQAVMASDFAVAQFRFLERLLLVHGHWCYKRIAHMICYFFYKNIVFGLTLFYFEILAAFSGQTIYDDWYSLSFNVVLTSLPVISLGVFEQDVSSDFPALYQQGPRNLFFDWTRILGWMGNGLYTSLVVFFLTIAIFDSHAFRPSGQVADMYVMGTIMFTCIIWAVNCQITLTMSHFTWIQHVLVWGSIAMWYVFITIYGALPLDISGNVYQQFVEILAPATIYWTTTVLVTVLCVGPYFIHMAIQRALNPLDHHIIQEIKYYRKDVEDQTMWHREQSKARTKTKVGFSARVEAKMRQLKTRIQKKQSGSTFPSPASLKS</sequence>
<feature type="transmembrane region" description="Helical" evidence="17">
    <location>
        <begin position="939"/>
        <end position="959"/>
    </location>
</feature>
<dbReference type="PANTHER" id="PTHR24092">
    <property type="entry name" value="PROBABLE PHOSPHOLIPID-TRANSPORTING ATPASE"/>
    <property type="match status" value="1"/>
</dbReference>
<feature type="transmembrane region" description="Helical" evidence="17">
    <location>
        <begin position="1078"/>
        <end position="1101"/>
    </location>
</feature>
<dbReference type="Gene3D" id="3.40.1110.10">
    <property type="entry name" value="Calcium-transporting ATPase, cytoplasmic domain N"/>
    <property type="match status" value="1"/>
</dbReference>
<dbReference type="InterPro" id="IPR023214">
    <property type="entry name" value="HAD_sf"/>
</dbReference>
<feature type="binding site" evidence="15">
    <location>
        <position position="426"/>
    </location>
    <ligand>
        <name>ATP</name>
        <dbReference type="ChEBI" id="CHEBI:30616"/>
    </ligand>
</feature>
<evidence type="ECO:0000256" key="9">
    <source>
        <dbReference type="ARBA" id="ARBA00022843"/>
    </source>
</evidence>
<feature type="binding site" evidence="15">
    <location>
        <position position="744"/>
    </location>
    <ligand>
        <name>ATP</name>
        <dbReference type="ChEBI" id="CHEBI:30616"/>
    </ligand>
</feature>
<reference evidence="21" key="1">
    <citation type="submission" date="2022-04" db="EMBL/GenBank/DDBJ databases">
        <title>Carnegiea gigantea Genome sequencing and assembly v2.</title>
        <authorList>
            <person name="Copetti D."/>
            <person name="Sanderson M.J."/>
            <person name="Burquez A."/>
            <person name="Wojciechowski M.F."/>
        </authorList>
    </citation>
    <scope>NUCLEOTIDE SEQUENCE</scope>
    <source>
        <strain evidence="21">SGP5-SGP5p</strain>
        <tissue evidence="21">Aerial part</tissue>
    </source>
</reference>
<dbReference type="Gene3D" id="3.40.50.1000">
    <property type="entry name" value="HAD superfamily/HAD-like"/>
    <property type="match status" value="1"/>
</dbReference>
<evidence type="ECO:0000313" key="21">
    <source>
        <dbReference type="EMBL" id="KAJ8441097.1"/>
    </source>
</evidence>
<feature type="binding site" evidence="15">
    <location>
        <position position="742"/>
    </location>
    <ligand>
        <name>ATP</name>
        <dbReference type="ChEBI" id="CHEBI:30616"/>
    </ligand>
</feature>
<dbReference type="FunFam" id="3.40.50.1000:FF:000014">
    <property type="entry name" value="Phospholipid-transporting ATPase"/>
    <property type="match status" value="1"/>
</dbReference>
<keyword evidence="10 17" id="KW-1278">Translocase</keyword>
<accession>A0A9Q1KD65</accession>
<dbReference type="Pfam" id="PF16212">
    <property type="entry name" value="PhoLip_ATPase_C"/>
    <property type="match status" value="1"/>
</dbReference>
<feature type="binding site" evidence="15">
    <location>
        <position position="604"/>
    </location>
    <ligand>
        <name>ATP</name>
        <dbReference type="ChEBI" id="CHEBI:30616"/>
    </ligand>
</feature>
<feature type="transmembrane region" description="Helical" evidence="17">
    <location>
        <begin position="86"/>
        <end position="104"/>
    </location>
</feature>
<feature type="binding site" evidence="15">
    <location>
        <position position="743"/>
    </location>
    <ligand>
        <name>ATP</name>
        <dbReference type="ChEBI" id="CHEBI:30616"/>
    </ligand>
</feature>
<keyword evidence="11 17" id="KW-1133">Transmembrane helix</keyword>
<dbReference type="SUPFAM" id="SSF81665">
    <property type="entry name" value="Calcium ATPase, transmembrane domain M"/>
    <property type="match status" value="1"/>
</dbReference>
<evidence type="ECO:0000313" key="22">
    <source>
        <dbReference type="Proteomes" id="UP001153076"/>
    </source>
</evidence>
<feature type="transmembrane region" description="Helical" evidence="17">
    <location>
        <begin position="971"/>
        <end position="988"/>
    </location>
</feature>
<dbReference type="PRINTS" id="PR00119">
    <property type="entry name" value="CATATPASE"/>
</dbReference>
<dbReference type="InterPro" id="IPR044492">
    <property type="entry name" value="P_typ_ATPase_HD_dom"/>
</dbReference>
<evidence type="ECO:0000256" key="12">
    <source>
        <dbReference type="ARBA" id="ARBA00023136"/>
    </source>
</evidence>
<dbReference type="InterPro" id="IPR001757">
    <property type="entry name" value="P_typ_ATPase"/>
</dbReference>
<feature type="transmembrane region" description="Helical" evidence="17">
    <location>
        <begin position="1121"/>
        <end position="1140"/>
    </location>
</feature>
<evidence type="ECO:0000256" key="14">
    <source>
        <dbReference type="PIRSR" id="PIRSR606539-1"/>
    </source>
</evidence>
<dbReference type="InterPro" id="IPR008250">
    <property type="entry name" value="ATPase_P-typ_transduc_dom_A_sf"/>
</dbReference>
<dbReference type="Proteomes" id="UP001153076">
    <property type="component" value="Unassembled WGS sequence"/>
</dbReference>
<feature type="region of interest" description="Disordered" evidence="18">
    <location>
        <begin position="1200"/>
        <end position="1219"/>
    </location>
</feature>
<keyword evidence="9" id="KW-0832">Ubl conjugation</keyword>
<feature type="transmembrane region" description="Helical" evidence="17">
    <location>
        <begin position="1048"/>
        <end position="1066"/>
    </location>
</feature>
<feature type="compositionally biased region" description="Polar residues" evidence="18">
    <location>
        <begin position="1205"/>
        <end position="1219"/>
    </location>
</feature>
<gene>
    <name evidence="21" type="ORF">Cgig2_006926</name>
</gene>
<dbReference type="FunFam" id="2.70.150.10:FF:000023">
    <property type="entry name" value="Phospholipid-transporting ATPase"/>
    <property type="match status" value="1"/>
</dbReference>
<comment type="caution">
    <text evidence="21">The sequence shown here is derived from an EMBL/GenBank/DDBJ whole genome shotgun (WGS) entry which is preliminary data.</text>
</comment>
<dbReference type="InterPro" id="IPR032630">
    <property type="entry name" value="P_typ_ATPase_c"/>
</dbReference>
<feature type="binding site" evidence="16">
    <location>
        <position position="878"/>
    </location>
    <ligand>
        <name>Mg(2+)</name>
        <dbReference type="ChEBI" id="CHEBI:18420"/>
    </ligand>
</feature>
<feature type="transmembrane region" description="Helical" evidence="17">
    <location>
        <begin position="1014"/>
        <end position="1036"/>
    </location>
</feature>
<dbReference type="GO" id="GO:0005886">
    <property type="term" value="C:plasma membrane"/>
    <property type="evidence" value="ECO:0007669"/>
    <property type="project" value="TreeGrafter"/>
</dbReference>
<keyword evidence="22" id="KW-1185">Reference proteome</keyword>
<evidence type="ECO:0000256" key="18">
    <source>
        <dbReference type="SAM" id="MobiDB-lite"/>
    </source>
</evidence>
<comment type="subcellular location">
    <subcellularLocation>
        <location evidence="1 17">Membrane</location>
        <topology evidence="1 17">Multi-pass membrane protein</topology>
    </subcellularLocation>
</comment>
<dbReference type="Pfam" id="PF13246">
    <property type="entry name" value="Cation_ATPase"/>
    <property type="match status" value="1"/>
</dbReference>
<keyword evidence="6 15" id="KW-0547">Nucleotide-binding</keyword>
<keyword evidence="5 16" id="KW-0479">Metal-binding</keyword>
<evidence type="ECO:0000256" key="1">
    <source>
        <dbReference type="ARBA" id="ARBA00004141"/>
    </source>
</evidence>
<keyword evidence="3" id="KW-1017">Isopeptide bond</keyword>
<dbReference type="Gene3D" id="2.70.150.10">
    <property type="entry name" value="Calcium-transporting ATPase, cytoplasmic transduction domain A"/>
    <property type="match status" value="1"/>
</dbReference>
<evidence type="ECO:0000256" key="17">
    <source>
        <dbReference type="RuleBase" id="RU362033"/>
    </source>
</evidence>
<keyword evidence="12 17" id="KW-0472">Membrane</keyword>
<dbReference type="SFLD" id="SFLDG00002">
    <property type="entry name" value="C1.7:_P-type_atpase_like"/>
    <property type="match status" value="1"/>
</dbReference>
<dbReference type="InterPro" id="IPR036412">
    <property type="entry name" value="HAD-like_sf"/>
</dbReference>
<keyword evidence="4 17" id="KW-0812">Transmembrane</keyword>
<dbReference type="InterPro" id="IPR032631">
    <property type="entry name" value="P-type_ATPase_N"/>
</dbReference>
<evidence type="ECO:0000256" key="10">
    <source>
        <dbReference type="ARBA" id="ARBA00022967"/>
    </source>
</evidence>
<evidence type="ECO:0000256" key="3">
    <source>
        <dbReference type="ARBA" id="ARBA00022499"/>
    </source>
</evidence>
<feature type="transmembrane region" description="Helical" evidence="17">
    <location>
        <begin position="357"/>
        <end position="379"/>
    </location>
</feature>
<dbReference type="InterPro" id="IPR006539">
    <property type="entry name" value="P-type_ATPase_IV"/>
</dbReference>
<dbReference type="NCBIfam" id="TIGR01494">
    <property type="entry name" value="ATPase_P-type"/>
    <property type="match status" value="1"/>
</dbReference>
<dbReference type="NCBIfam" id="TIGR01652">
    <property type="entry name" value="ATPase-Plipid"/>
    <property type="match status" value="1"/>
</dbReference>
<evidence type="ECO:0000256" key="15">
    <source>
        <dbReference type="PIRSR" id="PIRSR606539-2"/>
    </source>
</evidence>
<dbReference type="OrthoDB" id="377733at2759"/>
<feature type="binding site" evidence="15">
    <location>
        <position position="557"/>
    </location>
    <ligand>
        <name>ATP</name>
        <dbReference type="ChEBI" id="CHEBI:30616"/>
    </ligand>
</feature>
<feature type="active site" description="4-aspartylphosphate intermediate" evidence="14">
    <location>
        <position position="425"/>
    </location>
</feature>
<protein>
    <recommendedName>
        <fullName evidence="17">Phospholipid-transporting ATPase</fullName>
        <ecNumber evidence="17">7.6.2.1</ecNumber>
    </recommendedName>
</protein>
<feature type="binding site" evidence="16">
    <location>
        <position position="882"/>
    </location>
    <ligand>
        <name>Mg(2+)</name>
        <dbReference type="ChEBI" id="CHEBI:18420"/>
    </ligand>
</feature>
<name>A0A9Q1KD65_9CARY</name>
<comment type="catalytic activity">
    <reaction evidence="13 17">
        <text>ATP + H2O + phospholipidSide 1 = ADP + phosphate + phospholipidSide 2.</text>
        <dbReference type="EC" id="7.6.2.1"/>
    </reaction>
</comment>
<evidence type="ECO:0000256" key="11">
    <source>
        <dbReference type="ARBA" id="ARBA00022989"/>
    </source>
</evidence>
<dbReference type="SUPFAM" id="SSF81660">
    <property type="entry name" value="Metal cation-transporting ATPase, ATP-binding domain N"/>
    <property type="match status" value="1"/>
</dbReference>
<feature type="domain" description="P-type ATPase N-terminal" evidence="19">
    <location>
        <begin position="43"/>
        <end position="110"/>
    </location>
</feature>
<dbReference type="EC" id="7.6.2.1" evidence="17"/>
<dbReference type="Pfam" id="PF16209">
    <property type="entry name" value="PhoLip_ATPase_N"/>
    <property type="match status" value="1"/>
</dbReference>
<feature type="binding site" evidence="15">
    <location>
        <position position="858"/>
    </location>
    <ligand>
        <name>ATP</name>
        <dbReference type="ChEBI" id="CHEBI:30616"/>
    </ligand>
</feature>
<evidence type="ECO:0000256" key="2">
    <source>
        <dbReference type="ARBA" id="ARBA00008109"/>
    </source>
</evidence>